<dbReference type="GO" id="GO:0008360">
    <property type="term" value="P:regulation of cell shape"/>
    <property type="evidence" value="ECO:0007669"/>
    <property type="project" value="UniProtKB-KW"/>
</dbReference>
<dbReference type="InterPro" id="IPR012338">
    <property type="entry name" value="Beta-lactam/transpept-like"/>
</dbReference>
<dbReference type="GO" id="GO:0009002">
    <property type="term" value="F:serine-type D-Ala-D-Ala carboxypeptidase activity"/>
    <property type="evidence" value="ECO:0007669"/>
    <property type="project" value="UniProtKB-EC"/>
</dbReference>
<evidence type="ECO:0000256" key="6">
    <source>
        <dbReference type="ARBA" id="ARBA00022670"/>
    </source>
</evidence>
<keyword evidence="11" id="KW-0961">Cell wall biogenesis/degradation</keyword>
<reference evidence="20" key="1">
    <citation type="submission" date="2016-01" db="EMBL/GenBank/DDBJ databases">
        <authorList>
            <person name="Mitreva M."/>
            <person name="Pepin K.H."/>
            <person name="Mihindukulasuriya K.A."/>
            <person name="Fulton R."/>
            <person name="Fronick C."/>
            <person name="O'Laughlin M."/>
            <person name="Miner T."/>
            <person name="Herter B."/>
            <person name="Rosa B.A."/>
            <person name="Cordes M."/>
            <person name="Tomlinson C."/>
            <person name="Wollam A."/>
            <person name="Palsikar V.B."/>
            <person name="Mardis E.R."/>
            <person name="Wilson R.K."/>
        </authorList>
    </citation>
    <scope>NUCLEOTIDE SEQUENCE [LARGE SCALE GENOMIC DNA]</scope>
    <source>
        <strain evidence="20">GED7749B</strain>
    </source>
</reference>
<dbReference type="PATRIC" id="fig|1398.22.peg.2630"/>
<dbReference type="PRINTS" id="PR00725">
    <property type="entry name" value="DADACBPTASE1"/>
</dbReference>
<comment type="pathway">
    <text evidence="2">Cell wall biogenesis; peptidoglycan biosynthesis.</text>
</comment>
<dbReference type="PANTHER" id="PTHR21581">
    <property type="entry name" value="D-ALANYL-D-ALANINE CARBOXYPEPTIDASE"/>
    <property type="match status" value="1"/>
</dbReference>
<keyword evidence="8" id="KW-0378">Hydrolase</keyword>
<evidence type="ECO:0000259" key="17">
    <source>
        <dbReference type="Pfam" id="PF00768"/>
    </source>
</evidence>
<comment type="catalytic activity">
    <reaction evidence="12">
        <text>Preferential cleavage: (Ac)2-L-Lys-D-Ala-|-D-Ala. Also transpeptidation of peptidyl-alanyl moieties that are N-acyl substituents of D-alanine.</text>
        <dbReference type="EC" id="3.4.16.4"/>
    </reaction>
</comment>
<dbReference type="Gene3D" id="3.40.710.10">
    <property type="entry name" value="DD-peptidase/beta-lactamase superfamily"/>
    <property type="match status" value="1"/>
</dbReference>
<evidence type="ECO:0000256" key="5">
    <source>
        <dbReference type="ARBA" id="ARBA00022645"/>
    </source>
</evidence>
<feature type="active site" description="Proton acceptor" evidence="13">
    <location>
        <position position="115"/>
    </location>
</feature>
<dbReference type="InterPro" id="IPR015956">
    <property type="entry name" value="Peniciliin-bd_prot_C_sf"/>
</dbReference>
<organism evidence="19 20">
    <name type="scientific">Heyndrickxia coagulans</name>
    <name type="common">Weizmannia coagulans</name>
    <dbReference type="NCBI Taxonomy" id="1398"/>
    <lineage>
        <taxon>Bacteria</taxon>
        <taxon>Bacillati</taxon>
        <taxon>Bacillota</taxon>
        <taxon>Bacilli</taxon>
        <taxon>Bacillales</taxon>
        <taxon>Bacillaceae</taxon>
        <taxon>Heyndrickxia</taxon>
    </lineage>
</organism>
<dbReference type="UniPathway" id="UPA00219"/>
<feature type="binding site" evidence="14">
    <location>
        <position position="267"/>
    </location>
    <ligand>
        <name>substrate</name>
    </ligand>
</feature>
<feature type="active site" description="Acyl-ester intermediate" evidence="13">
    <location>
        <position position="112"/>
    </location>
</feature>
<dbReference type="InterPro" id="IPR018044">
    <property type="entry name" value="Peptidase_S11"/>
</dbReference>
<evidence type="ECO:0000256" key="9">
    <source>
        <dbReference type="ARBA" id="ARBA00022960"/>
    </source>
</evidence>
<protein>
    <recommendedName>
        <fullName evidence="4">serine-type D-Ala-D-Ala carboxypeptidase</fullName>
        <ecNumber evidence="4">3.4.16.4</ecNumber>
    </recommendedName>
</protein>
<evidence type="ECO:0000256" key="14">
    <source>
        <dbReference type="PIRSR" id="PIRSR618044-2"/>
    </source>
</evidence>
<evidence type="ECO:0000256" key="2">
    <source>
        <dbReference type="ARBA" id="ARBA00004752"/>
    </source>
</evidence>
<keyword evidence="10" id="KW-0573">Peptidoglycan synthesis</keyword>
<dbReference type="EMBL" id="LRPN01000116">
    <property type="protein sequence ID" value="KWZ79522.1"/>
    <property type="molecule type" value="Genomic_DNA"/>
</dbReference>
<keyword evidence="16" id="KW-0812">Transmembrane</keyword>
<dbReference type="GO" id="GO:0006508">
    <property type="term" value="P:proteolysis"/>
    <property type="evidence" value="ECO:0007669"/>
    <property type="project" value="UniProtKB-KW"/>
</dbReference>
<feature type="active site" evidence="13">
    <location>
        <position position="167"/>
    </location>
</feature>
<dbReference type="InterPro" id="IPR001967">
    <property type="entry name" value="Peptidase_S11_N"/>
</dbReference>
<dbReference type="Proteomes" id="UP000070376">
    <property type="component" value="Unassembled WGS sequence"/>
</dbReference>
<feature type="transmembrane region" description="Helical" evidence="16">
    <location>
        <begin position="57"/>
        <end position="78"/>
    </location>
</feature>
<feature type="domain" description="Peptidase S11 D-alanyl-D-alanine carboxypeptidase A N-terminal" evidence="17">
    <location>
        <begin position="77"/>
        <end position="297"/>
    </location>
</feature>
<evidence type="ECO:0000256" key="7">
    <source>
        <dbReference type="ARBA" id="ARBA00022729"/>
    </source>
</evidence>
<evidence type="ECO:0000256" key="4">
    <source>
        <dbReference type="ARBA" id="ARBA00012448"/>
    </source>
</evidence>
<comment type="caution">
    <text evidence="19">The sequence shown here is derived from an EMBL/GenBank/DDBJ whole genome shotgun (WGS) entry which is preliminary data.</text>
</comment>
<proteinExistence type="inferred from homology"/>
<keyword evidence="9" id="KW-0133">Cell shape</keyword>
<evidence type="ECO:0000256" key="16">
    <source>
        <dbReference type="SAM" id="Phobius"/>
    </source>
</evidence>
<evidence type="ECO:0000256" key="12">
    <source>
        <dbReference type="ARBA" id="ARBA00034000"/>
    </source>
</evidence>
<keyword evidence="7" id="KW-0732">Signal</keyword>
<evidence type="ECO:0000256" key="1">
    <source>
        <dbReference type="ARBA" id="ARBA00003217"/>
    </source>
</evidence>
<dbReference type="GO" id="GO:0071555">
    <property type="term" value="P:cell wall organization"/>
    <property type="evidence" value="ECO:0007669"/>
    <property type="project" value="UniProtKB-KW"/>
</dbReference>
<keyword evidence="16" id="KW-0472">Membrane</keyword>
<evidence type="ECO:0000256" key="8">
    <source>
        <dbReference type="ARBA" id="ARBA00022801"/>
    </source>
</evidence>
<evidence type="ECO:0000256" key="13">
    <source>
        <dbReference type="PIRSR" id="PIRSR618044-1"/>
    </source>
</evidence>
<sequence length="426" mass="48571">MKKKAKTDFRREESLPKLVQAFFVSHIFRLFLPVPCINLYKTRFGKAEKRSFFMKRYFLYAALAVLVFSALPPGAAAADTPSVQAKSAILMDQDTGRILYEKDAYEPRSIASITKIMTALVAIESGKMDKEAVVSDRAVRTEGSSLYLKPGDKWKMKDLVYGLMLRSGNDAANVIAENVGGSIEGFVFMMNEKAKEIGMHDTHFANPNGLEDPGGRHYSTAYDMALLMKYAMQNKEFRKITGTKFYKGWRNKNRLLTEKYRYCTGGKTGYTKAARRTLVTTAAKGGENLIAVTLNDSDDWDDHIAMYEYGFSQYDRKRIVEEGPVAAVRTKYLKQHVYVKRDIIYPLKAGEEDAVKVEYRIKKPENSWKDPEKVPETVGRAIVYLNEKVIASTPIYYQKTPVKEKETWLEQFKETFWIQLGLKNNG</sequence>
<dbReference type="Pfam" id="PF00768">
    <property type="entry name" value="Peptidase_S11"/>
    <property type="match status" value="1"/>
</dbReference>
<feature type="domain" description="Peptidase S11 D-Ala-D-Ala carboxypeptidase A C-terminal" evidence="18">
    <location>
        <begin position="317"/>
        <end position="400"/>
    </location>
</feature>
<accession>A0A133KIV5</accession>
<dbReference type="PANTHER" id="PTHR21581:SF33">
    <property type="entry name" value="D-ALANYL-D-ALANINE CARBOXYPEPTIDASE DACB"/>
    <property type="match status" value="1"/>
</dbReference>
<keyword evidence="16" id="KW-1133">Transmembrane helix</keyword>
<dbReference type="InterPro" id="IPR012907">
    <property type="entry name" value="Peptidase_S11_C"/>
</dbReference>
<dbReference type="AlphaFoldDB" id="A0A133KIV5"/>
<dbReference type="SUPFAM" id="SSF56601">
    <property type="entry name" value="beta-lactamase/transpeptidase-like"/>
    <property type="match status" value="1"/>
</dbReference>
<dbReference type="Gene3D" id="2.30.140.30">
    <property type="match status" value="1"/>
</dbReference>
<keyword evidence="5 19" id="KW-0121">Carboxypeptidase</keyword>
<keyword evidence="6" id="KW-0645">Protease</keyword>
<evidence type="ECO:0000256" key="15">
    <source>
        <dbReference type="RuleBase" id="RU004016"/>
    </source>
</evidence>
<dbReference type="GO" id="GO:0009252">
    <property type="term" value="P:peptidoglycan biosynthetic process"/>
    <property type="evidence" value="ECO:0007669"/>
    <property type="project" value="UniProtKB-UniPathway"/>
</dbReference>
<evidence type="ECO:0000313" key="20">
    <source>
        <dbReference type="Proteomes" id="UP000070376"/>
    </source>
</evidence>
<evidence type="ECO:0000259" key="18">
    <source>
        <dbReference type="Pfam" id="PF07943"/>
    </source>
</evidence>
<comment type="similarity">
    <text evidence="3 15">Belongs to the peptidase S11 family.</text>
</comment>
<name>A0A133KIV5_HEYCO</name>
<evidence type="ECO:0000256" key="11">
    <source>
        <dbReference type="ARBA" id="ARBA00023316"/>
    </source>
</evidence>
<dbReference type="Pfam" id="PF07943">
    <property type="entry name" value="PBP5_C"/>
    <property type="match status" value="1"/>
</dbReference>
<evidence type="ECO:0000256" key="3">
    <source>
        <dbReference type="ARBA" id="ARBA00007164"/>
    </source>
</evidence>
<gene>
    <name evidence="19" type="ORF">HMPREF3213_02626</name>
</gene>
<dbReference type="SUPFAM" id="SSF69189">
    <property type="entry name" value="Penicillin-binding protein associated domain"/>
    <property type="match status" value="1"/>
</dbReference>
<dbReference type="EC" id="3.4.16.4" evidence="4"/>
<comment type="function">
    <text evidence="1">Removes C-terminal D-alanyl residues from sugar-peptide cell wall precursors.</text>
</comment>
<evidence type="ECO:0000313" key="19">
    <source>
        <dbReference type="EMBL" id="KWZ79522.1"/>
    </source>
</evidence>
<dbReference type="RefSeq" id="WP_081092973.1">
    <property type="nucleotide sequence ID" value="NZ_KQ955881.1"/>
</dbReference>
<evidence type="ECO:0000256" key="10">
    <source>
        <dbReference type="ARBA" id="ARBA00022984"/>
    </source>
</evidence>